<keyword evidence="2 6" id="KW-0479">Metal-binding</keyword>
<feature type="region of interest" description="Disordered" evidence="7">
    <location>
        <begin position="184"/>
        <end position="203"/>
    </location>
</feature>
<dbReference type="PANTHER" id="PTHR31669:SF218">
    <property type="entry name" value="PROTEIN FAR1-RELATED SEQUENCE 3"/>
    <property type="match status" value="1"/>
</dbReference>
<evidence type="ECO:0000256" key="7">
    <source>
        <dbReference type="SAM" id="MobiDB-lite"/>
    </source>
</evidence>
<comment type="subcellular location">
    <subcellularLocation>
        <location evidence="6">Nucleus</location>
    </subcellularLocation>
</comment>
<evidence type="ECO:0000313" key="9">
    <source>
        <dbReference type="EMBL" id="MBX01365.1"/>
    </source>
</evidence>
<dbReference type="EMBL" id="GGEC01020880">
    <property type="protein sequence ID" value="MBX01364.1"/>
    <property type="molecule type" value="Transcribed_RNA"/>
</dbReference>
<evidence type="ECO:0000256" key="6">
    <source>
        <dbReference type="RuleBase" id="RU367018"/>
    </source>
</evidence>
<comment type="similarity">
    <text evidence="1 6">Belongs to the FHY3/FAR1 family.</text>
</comment>
<keyword evidence="3 5" id="KW-0863">Zinc-finger</keyword>
<dbReference type="GO" id="GO:0008270">
    <property type="term" value="F:zinc ion binding"/>
    <property type="evidence" value="ECO:0007669"/>
    <property type="project" value="UniProtKB-UniRule"/>
</dbReference>
<proteinExistence type="inferred from homology"/>
<dbReference type="GO" id="GO:0005634">
    <property type="term" value="C:nucleus"/>
    <property type="evidence" value="ECO:0007669"/>
    <property type="project" value="UniProtKB-SubCell"/>
</dbReference>
<dbReference type="PANTHER" id="PTHR31669">
    <property type="entry name" value="PROTEIN FAR1-RELATED SEQUENCE 10-RELATED"/>
    <property type="match status" value="1"/>
</dbReference>
<dbReference type="Pfam" id="PF10551">
    <property type="entry name" value="MULE"/>
    <property type="match status" value="1"/>
</dbReference>
<feature type="compositionally biased region" description="Acidic residues" evidence="7">
    <location>
        <begin position="21"/>
        <end position="32"/>
    </location>
</feature>
<evidence type="ECO:0000256" key="4">
    <source>
        <dbReference type="ARBA" id="ARBA00022833"/>
    </source>
</evidence>
<feature type="region of interest" description="Disordered" evidence="7">
    <location>
        <begin position="675"/>
        <end position="700"/>
    </location>
</feature>
<name>A0A2P2K6L5_RHIMU</name>
<keyword evidence="4 6" id="KW-0862">Zinc</keyword>
<evidence type="ECO:0000256" key="2">
    <source>
        <dbReference type="ARBA" id="ARBA00022723"/>
    </source>
</evidence>
<dbReference type="EMBL" id="GGEC01020881">
    <property type="protein sequence ID" value="MBX01365.1"/>
    <property type="molecule type" value="Transcribed_RNA"/>
</dbReference>
<keyword evidence="6" id="KW-0539">Nucleus</keyword>
<dbReference type="Pfam" id="PF03101">
    <property type="entry name" value="FAR1"/>
    <property type="match status" value="1"/>
</dbReference>
<protein>
    <recommendedName>
        <fullName evidence="6">Protein FAR1-RELATED SEQUENCE</fullName>
    </recommendedName>
</protein>
<feature type="compositionally biased region" description="Low complexity" evidence="7">
    <location>
        <begin position="191"/>
        <end position="203"/>
    </location>
</feature>
<dbReference type="AlphaFoldDB" id="A0A2P2K6L5"/>
<dbReference type="PROSITE" id="PS50966">
    <property type="entry name" value="ZF_SWIM"/>
    <property type="match status" value="1"/>
</dbReference>
<evidence type="ECO:0000259" key="8">
    <source>
        <dbReference type="PROSITE" id="PS50966"/>
    </source>
</evidence>
<sequence>MDVHVIDEEEGTVNRAMGYEGDAEPNEGGEADNAEHSLSHDEDGTAEPHVGMEFDSENAAKTFYDEYARHLGFSTKVGQSTRSKTDGSIISREFVCGREGLKRRAGDTCDAMIRIELKGQDKWVATKFVKEHNHSMTGPGKVHYLRPRRHFAGAAKSISETYPGVGIVPSGIMYVSMDGNRVPAETNRGVRNSTTESTRSSRNSMMVNYSVRPSFRRRTLGRDAQNLLEYFKKMQAENPGFFYAIQLDEDNRMANVFWADARSRTAYSHFGDAITFDTNYIMNQYRVPFAPFTGVNHHGQTILFGCAILLDDSEASFIWLFKTFLTAMNDQQPVSLISDQDKAIQTAVSQVFPEARNCFSKWNVLRDGQEKLAYVCRAHPNFQVDLYNCINLTETIEEFESSWGSIIDKYNLRGHDWLQSLYDARAHWVPVYFRDTFFAIVSPSQRFDGSFFDGYVNHQTTLPMFFRQYERALDNWFERELEADFDTICTTPVPRTPSPMEKQAANLYTRKIFAKFQEELVETFVYTANRIKGDAISSTFRVAKFEDDHKAYMVTLNYKDMKANCSCQMFEYSGILCRHVLTVFTVTNVLTLPSHYILKRWTRNAKSGTGMDERIGELHGQASLTLRYNNLCREAIRYAEEGAIAVETYNVAMDTLKDGGKKVAGMKKNVAKVAPPSSQVGGVGYDDRKNSTSSSDTTPLLWPQQDEFVRRFNLNDTGPPAQSVADLNLPRMAPVSLQRDDGSSGNMAALPCLKSMTWVMENRNATPGNRFAVINLKLQDYSKTPSTELEVKFQLSRVTLEPMLRSMAYISEQLSTPANRVAVINLKLQDTETSSGESEVKFQVSRDTLGAMLRSMAYIREQLSNAAEAPPDAPSKKQRK</sequence>
<evidence type="ECO:0000256" key="1">
    <source>
        <dbReference type="ARBA" id="ARBA00005889"/>
    </source>
</evidence>
<evidence type="ECO:0000256" key="3">
    <source>
        <dbReference type="ARBA" id="ARBA00022771"/>
    </source>
</evidence>
<reference evidence="9" key="1">
    <citation type="submission" date="2018-02" db="EMBL/GenBank/DDBJ databases">
        <title>Rhizophora mucronata_Transcriptome.</title>
        <authorList>
            <person name="Meera S.P."/>
            <person name="Sreeshan A."/>
            <person name="Augustine A."/>
        </authorList>
    </citation>
    <scope>NUCLEOTIDE SEQUENCE</scope>
    <source>
        <tissue evidence="9">Leaf</tissue>
    </source>
</reference>
<dbReference type="GO" id="GO:0006355">
    <property type="term" value="P:regulation of DNA-templated transcription"/>
    <property type="evidence" value="ECO:0007669"/>
    <property type="project" value="UniProtKB-UniRule"/>
</dbReference>
<organism evidence="9">
    <name type="scientific">Rhizophora mucronata</name>
    <name type="common">Asiatic mangrove</name>
    <dbReference type="NCBI Taxonomy" id="61149"/>
    <lineage>
        <taxon>Eukaryota</taxon>
        <taxon>Viridiplantae</taxon>
        <taxon>Streptophyta</taxon>
        <taxon>Embryophyta</taxon>
        <taxon>Tracheophyta</taxon>
        <taxon>Spermatophyta</taxon>
        <taxon>Magnoliopsida</taxon>
        <taxon>eudicotyledons</taxon>
        <taxon>Gunneridae</taxon>
        <taxon>Pentapetalae</taxon>
        <taxon>rosids</taxon>
        <taxon>fabids</taxon>
        <taxon>Malpighiales</taxon>
        <taxon>Rhizophoraceae</taxon>
        <taxon>Rhizophora</taxon>
    </lineage>
</organism>
<feature type="region of interest" description="Disordered" evidence="7">
    <location>
        <begin position="1"/>
        <end position="50"/>
    </location>
</feature>
<dbReference type="Pfam" id="PF04434">
    <property type="entry name" value="SWIM"/>
    <property type="match status" value="1"/>
</dbReference>
<dbReference type="SMART" id="SM00575">
    <property type="entry name" value="ZnF_PMZ"/>
    <property type="match status" value="1"/>
</dbReference>
<feature type="compositionally biased region" description="Basic and acidic residues" evidence="7">
    <location>
        <begin position="33"/>
        <end position="43"/>
    </location>
</feature>
<dbReference type="InterPro" id="IPR006564">
    <property type="entry name" value="Znf_PMZ"/>
</dbReference>
<evidence type="ECO:0000256" key="5">
    <source>
        <dbReference type="PROSITE-ProRule" id="PRU00325"/>
    </source>
</evidence>
<accession>A0A2P2K6L5</accession>
<comment type="function">
    <text evidence="6">Putative transcription activator involved in regulating light control of development.</text>
</comment>
<dbReference type="InterPro" id="IPR018289">
    <property type="entry name" value="MULE_transposase_dom"/>
</dbReference>
<dbReference type="InterPro" id="IPR007527">
    <property type="entry name" value="Znf_SWIM"/>
</dbReference>
<dbReference type="InterPro" id="IPR004330">
    <property type="entry name" value="FAR1_DNA_bnd_dom"/>
</dbReference>
<feature type="domain" description="SWIM-type" evidence="8">
    <location>
        <begin position="552"/>
        <end position="588"/>
    </location>
</feature>
<dbReference type="InterPro" id="IPR031052">
    <property type="entry name" value="FHY3/FAR1"/>
</dbReference>